<sequence length="156" mass="17086">MNLTTLLFSFQGRINRARYWWVALINLAILTACLVFALALIGLEISNATPSTGAPVNYLFMAIFVVVGLLVIWSSTATGIKRLHDRDQSGWWMLVFWGVSAIVGLLQETATTPSSKFILDVGNFAVTVWIIIELGCLRGTQGPNRFGADPLEASPQ</sequence>
<dbReference type="OrthoDB" id="9812349at2"/>
<accession>A0A1V4HUP4</accession>
<keyword evidence="1" id="KW-0812">Transmembrane</keyword>
<feature type="transmembrane region" description="Helical" evidence="1">
    <location>
        <begin position="55"/>
        <end position="77"/>
    </location>
</feature>
<dbReference type="STRING" id="29421.B2M20_16705"/>
<dbReference type="PANTHER" id="PTHR34980">
    <property type="entry name" value="INNER MEMBRANE PROTEIN-RELATED-RELATED"/>
    <property type="match status" value="1"/>
</dbReference>
<dbReference type="Pfam" id="PF05656">
    <property type="entry name" value="DUF805"/>
    <property type="match status" value="1"/>
</dbReference>
<keyword evidence="1" id="KW-0472">Membrane</keyword>
<comment type="caution">
    <text evidence="2">The sequence shown here is derived from an EMBL/GenBank/DDBJ whole genome shotgun (WGS) entry which is preliminary data.</text>
</comment>
<gene>
    <name evidence="2" type="ORF">B2M20_16705</name>
</gene>
<dbReference type="InterPro" id="IPR008523">
    <property type="entry name" value="DUF805"/>
</dbReference>
<dbReference type="RefSeq" id="WP_079448166.1">
    <property type="nucleotide sequence ID" value="NZ_MWPQ01000058.1"/>
</dbReference>
<dbReference type="Proteomes" id="UP000189940">
    <property type="component" value="Unassembled WGS sequence"/>
</dbReference>
<dbReference type="AlphaFoldDB" id="A0A1V4HUP4"/>
<protein>
    <recommendedName>
        <fullName evidence="4">DUF805 domain-containing protein</fullName>
    </recommendedName>
</protein>
<evidence type="ECO:0000256" key="1">
    <source>
        <dbReference type="SAM" id="Phobius"/>
    </source>
</evidence>
<organism evidence="2 3">
    <name type="scientific">Nitrobacter vulgaris</name>
    <dbReference type="NCBI Taxonomy" id="29421"/>
    <lineage>
        <taxon>Bacteria</taxon>
        <taxon>Pseudomonadati</taxon>
        <taxon>Pseudomonadota</taxon>
        <taxon>Alphaproteobacteria</taxon>
        <taxon>Hyphomicrobiales</taxon>
        <taxon>Nitrobacteraceae</taxon>
        <taxon>Nitrobacter</taxon>
    </lineage>
</organism>
<dbReference type="EMBL" id="MWPQ01000058">
    <property type="protein sequence ID" value="OPH81555.1"/>
    <property type="molecule type" value="Genomic_DNA"/>
</dbReference>
<name>A0A1V4HUP4_NITVU</name>
<keyword evidence="3" id="KW-1185">Reference proteome</keyword>
<feature type="transmembrane region" description="Helical" evidence="1">
    <location>
        <begin position="118"/>
        <end position="137"/>
    </location>
</feature>
<feature type="transmembrane region" description="Helical" evidence="1">
    <location>
        <begin position="20"/>
        <end position="43"/>
    </location>
</feature>
<reference evidence="2 3" key="1">
    <citation type="submission" date="2017-02" db="EMBL/GenBank/DDBJ databases">
        <title>Genome sequence of the nitrite-oxidizing bacterium Nitrobacter vulgaris strain Ab1.</title>
        <authorList>
            <person name="Mellbye B.L."/>
            <person name="Davis E.W."/>
            <person name="Spieck E."/>
            <person name="Chang J.H."/>
            <person name="Bottomley P.J."/>
            <person name="Sayavedra-Soto L.A."/>
        </authorList>
    </citation>
    <scope>NUCLEOTIDE SEQUENCE [LARGE SCALE GENOMIC DNA]</scope>
    <source>
        <strain evidence="2 3">Ab1</strain>
    </source>
</reference>
<evidence type="ECO:0000313" key="3">
    <source>
        <dbReference type="Proteomes" id="UP000189940"/>
    </source>
</evidence>
<evidence type="ECO:0000313" key="2">
    <source>
        <dbReference type="EMBL" id="OPH81555.1"/>
    </source>
</evidence>
<dbReference type="GO" id="GO:0005886">
    <property type="term" value="C:plasma membrane"/>
    <property type="evidence" value="ECO:0007669"/>
    <property type="project" value="TreeGrafter"/>
</dbReference>
<evidence type="ECO:0008006" key="4">
    <source>
        <dbReference type="Google" id="ProtNLM"/>
    </source>
</evidence>
<feature type="transmembrane region" description="Helical" evidence="1">
    <location>
        <begin position="89"/>
        <end position="106"/>
    </location>
</feature>
<proteinExistence type="predicted"/>
<dbReference type="PANTHER" id="PTHR34980:SF3">
    <property type="entry name" value="BLR8105 PROTEIN"/>
    <property type="match status" value="1"/>
</dbReference>
<keyword evidence="1" id="KW-1133">Transmembrane helix</keyword>